<proteinExistence type="predicted"/>
<feature type="non-terminal residue" evidence="1">
    <location>
        <position position="134"/>
    </location>
</feature>
<gene>
    <name evidence="1" type="ORF">ENN90_05740</name>
</gene>
<organism evidence="1">
    <name type="scientific">Mariniphaga anaerophila</name>
    <dbReference type="NCBI Taxonomy" id="1484053"/>
    <lineage>
        <taxon>Bacteria</taxon>
        <taxon>Pseudomonadati</taxon>
        <taxon>Bacteroidota</taxon>
        <taxon>Bacteroidia</taxon>
        <taxon>Marinilabiliales</taxon>
        <taxon>Prolixibacteraceae</taxon>
        <taxon>Mariniphaga</taxon>
    </lineage>
</organism>
<dbReference type="EMBL" id="DSDK01000319">
    <property type="protein sequence ID" value="HDR51112.1"/>
    <property type="molecule type" value="Genomic_DNA"/>
</dbReference>
<sequence length="134" mass="15823">MNMTEQELKKTYTEICRNLSSRRLKPAFDRIGKLIAENGLGMYSDEYHNLEETYHFMLQYTVEGTQDPERQKVYRKLIVSVFELADKVNEAIRLRFSPTIEYEKKRGFKTSFISDVGAYLAELEDFYLQDEEPA</sequence>
<dbReference type="Proteomes" id="UP000886047">
    <property type="component" value="Unassembled WGS sequence"/>
</dbReference>
<name>A0A831PLC8_9BACT</name>
<protein>
    <submittedName>
        <fullName evidence="1">Uncharacterized protein</fullName>
    </submittedName>
</protein>
<accession>A0A831PLC8</accession>
<comment type="caution">
    <text evidence="1">The sequence shown here is derived from an EMBL/GenBank/DDBJ whole genome shotgun (WGS) entry which is preliminary data.</text>
</comment>
<evidence type="ECO:0000313" key="1">
    <source>
        <dbReference type="EMBL" id="HDR51112.1"/>
    </source>
</evidence>
<dbReference type="AlphaFoldDB" id="A0A831PLC8"/>
<reference evidence="1" key="1">
    <citation type="journal article" date="2020" name="mSystems">
        <title>Genome- and Community-Level Interaction Insights into Carbon Utilization and Element Cycling Functions of Hydrothermarchaeota in Hydrothermal Sediment.</title>
        <authorList>
            <person name="Zhou Z."/>
            <person name="Liu Y."/>
            <person name="Xu W."/>
            <person name="Pan J."/>
            <person name="Luo Z.H."/>
            <person name="Li M."/>
        </authorList>
    </citation>
    <scope>NUCLEOTIDE SEQUENCE [LARGE SCALE GENOMIC DNA]</scope>
    <source>
        <strain evidence="1">SpSt-1217</strain>
    </source>
</reference>